<protein>
    <submittedName>
        <fullName evidence="2">Uncharacterized protein</fullName>
    </submittedName>
</protein>
<organism evidence="2 3">
    <name type="scientific">Rhodopirellula europaea SH398</name>
    <dbReference type="NCBI Taxonomy" id="1263868"/>
    <lineage>
        <taxon>Bacteria</taxon>
        <taxon>Pseudomonadati</taxon>
        <taxon>Planctomycetota</taxon>
        <taxon>Planctomycetia</taxon>
        <taxon>Pirellulales</taxon>
        <taxon>Pirellulaceae</taxon>
        <taxon>Rhodopirellula</taxon>
    </lineage>
</organism>
<feature type="compositionally biased region" description="Basic residues" evidence="1">
    <location>
        <begin position="51"/>
        <end position="64"/>
    </location>
</feature>
<dbReference type="AlphaFoldDB" id="M5RVH0"/>
<accession>M5RVH0</accession>
<name>M5RVH0_9BACT</name>
<evidence type="ECO:0000256" key="1">
    <source>
        <dbReference type="SAM" id="MobiDB-lite"/>
    </source>
</evidence>
<evidence type="ECO:0000313" key="3">
    <source>
        <dbReference type="Proteomes" id="UP000011996"/>
    </source>
</evidence>
<dbReference type="Proteomes" id="UP000011996">
    <property type="component" value="Unassembled WGS sequence"/>
</dbReference>
<sequence>MNTHNNLFSCTYTTNNNRNGFFRSRPVLHPWPTRPSQPQRLMGKSGDGGHHKTKVKNHKQVRRPMRFVTIKPGLGLNESPWLPGGATRELL</sequence>
<comment type="caution">
    <text evidence="2">The sequence shown here is derived from an EMBL/GenBank/DDBJ whole genome shotgun (WGS) entry which is preliminary data.</text>
</comment>
<gene>
    <name evidence="2" type="ORF">RESH_06095</name>
</gene>
<feature type="region of interest" description="Disordered" evidence="1">
    <location>
        <begin position="19"/>
        <end position="64"/>
    </location>
</feature>
<evidence type="ECO:0000313" key="2">
    <source>
        <dbReference type="EMBL" id="EMI23333.1"/>
    </source>
</evidence>
<dbReference type="PATRIC" id="fig|1263868.3.peg.6614"/>
<proteinExistence type="predicted"/>
<reference evidence="2 3" key="1">
    <citation type="journal article" date="2013" name="Mar. Genomics">
        <title>Expression of sulfatases in Rhodopirellula baltica and the diversity of sulfatases in the genus Rhodopirellula.</title>
        <authorList>
            <person name="Wegner C.E."/>
            <person name="Richter-Heitmann T."/>
            <person name="Klindworth A."/>
            <person name="Klockow C."/>
            <person name="Richter M."/>
            <person name="Achstetter T."/>
            <person name="Glockner F.O."/>
            <person name="Harder J."/>
        </authorList>
    </citation>
    <scope>NUCLEOTIDE SEQUENCE [LARGE SCALE GENOMIC DNA]</scope>
    <source>
        <strain evidence="2 3">SH398</strain>
    </source>
</reference>
<dbReference type="EMBL" id="ANOF01000202">
    <property type="protein sequence ID" value="EMI23333.1"/>
    <property type="molecule type" value="Genomic_DNA"/>
</dbReference>